<feature type="transmembrane region" description="Helical" evidence="5">
    <location>
        <begin position="281"/>
        <end position="300"/>
    </location>
</feature>
<evidence type="ECO:0000259" key="6">
    <source>
        <dbReference type="PROSITE" id="PS50850"/>
    </source>
</evidence>
<gene>
    <name evidence="7" type="ORF">SAMN04489732_112156</name>
</gene>
<proteinExistence type="predicted"/>
<feature type="transmembrane region" description="Helical" evidence="5">
    <location>
        <begin position="49"/>
        <end position="67"/>
    </location>
</feature>
<dbReference type="Proteomes" id="UP000198582">
    <property type="component" value="Unassembled WGS sequence"/>
</dbReference>
<dbReference type="Gene3D" id="1.20.1250.20">
    <property type="entry name" value="MFS general substrate transporter like domains"/>
    <property type="match status" value="2"/>
</dbReference>
<evidence type="ECO:0000313" key="7">
    <source>
        <dbReference type="EMBL" id="SEP48777.1"/>
    </source>
</evidence>
<dbReference type="AlphaFoldDB" id="A0A1H8Y9L6"/>
<dbReference type="PROSITE" id="PS50850">
    <property type="entry name" value="MFS"/>
    <property type="match status" value="1"/>
</dbReference>
<evidence type="ECO:0000313" key="8">
    <source>
        <dbReference type="Proteomes" id="UP000198582"/>
    </source>
</evidence>
<feature type="transmembrane region" description="Helical" evidence="5">
    <location>
        <begin position="369"/>
        <end position="388"/>
    </location>
</feature>
<dbReference type="Pfam" id="PF07690">
    <property type="entry name" value="MFS_1"/>
    <property type="match status" value="1"/>
</dbReference>
<evidence type="ECO:0000256" key="5">
    <source>
        <dbReference type="SAM" id="Phobius"/>
    </source>
</evidence>
<evidence type="ECO:0000256" key="4">
    <source>
        <dbReference type="ARBA" id="ARBA00023136"/>
    </source>
</evidence>
<evidence type="ECO:0000256" key="1">
    <source>
        <dbReference type="ARBA" id="ARBA00004651"/>
    </source>
</evidence>
<dbReference type="OrthoDB" id="9787026at2"/>
<keyword evidence="3 5" id="KW-1133">Transmembrane helix</keyword>
<dbReference type="InterPro" id="IPR011701">
    <property type="entry name" value="MFS"/>
</dbReference>
<dbReference type="GO" id="GO:0005886">
    <property type="term" value="C:plasma membrane"/>
    <property type="evidence" value="ECO:0007669"/>
    <property type="project" value="UniProtKB-SubCell"/>
</dbReference>
<dbReference type="PANTHER" id="PTHR23508:SF10">
    <property type="entry name" value="CARBOXYLIC ACID TRANSPORTER PROTEIN HOMOLOG"/>
    <property type="match status" value="1"/>
</dbReference>
<organism evidence="7 8">
    <name type="scientific">Amycolatopsis saalfeldensis</name>
    <dbReference type="NCBI Taxonomy" id="394193"/>
    <lineage>
        <taxon>Bacteria</taxon>
        <taxon>Bacillati</taxon>
        <taxon>Actinomycetota</taxon>
        <taxon>Actinomycetes</taxon>
        <taxon>Pseudonocardiales</taxon>
        <taxon>Pseudonocardiaceae</taxon>
        <taxon>Amycolatopsis</taxon>
    </lineage>
</organism>
<feature type="transmembrane region" description="Helical" evidence="5">
    <location>
        <begin position="338"/>
        <end position="363"/>
    </location>
</feature>
<comment type="subcellular location">
    <subcellularLocation>
        <location evidence="1">Cell membrane</location>
        <topology evidence="1">Multi-pass membrane protein</topology>
    </subcellularLocation>
</comment>
<dbReference type="EMBL" id="FOEF01000012">
    <property type="protein sequence ID" value="SEP48777.1"/>
    <property type="molecule type" value="Genomic_DNA"/>
</dbReference>
<feature type="transmembrane region" description="Helical" evidence="5">
    <location>
        <begin position="104"/>
        <end position="125"/>
    </location>
</feature>
<dbReference type="PROSITE" id="PS00217">
    <property type="entry name" value="SUGAR_TRANSPORT_2"/>
    <property type="match status" value="1"/>
</dbReference>
<dbReference type="InterPro" id="IPR020846">
    <property type="entry name" value="MFS_dom"/>
</dbReference>
<dbReference type="GO" id="GO:0046943">
    <property type="term" value="F:carboxylic acid transmembrane transporter activity"/>
    <property type="evidence" value="ECO:0007669"/>
    <property type="project" value="TreeGrafter"/>
</dbReference>
<dbReference type="STRING" id="394193.SAMN04489732_112156"/>
<keyword evidence="8" id="KW-1185">Reference proteome</keyword>
<accession>A0A1H8Y9L6</accession>
<feature type="transmembrane region" description="Helical" evidence="5">
    <location>
        <begin position="215"/>
        <end position="235"/>
    </location>
</feature>
<keyword evidence="4 5" id="KW-0472">Membrane</keyword>
<feature type="transmembrane region" description="Helical" evidence="5">
    <location>
        <begin position="165"/>
        <end position="183"/>
    </location>
</feature>
<dbReference type="SUPFAM" id="SSF103473">
    <property type="entry name" value="MFS general substrate transporter"/>
    <property type="match status" value="1"/>
</dbReference>
<feature type="transmembrane region" description="Helical" evidence="5">
    <location>
        <begin position="79"/>
        <end position="98"/>
    </location>
</feature>
<evidence type="ECO:0000256" key="2">
    <source>
        <dbReference type="ARBA" id="ARBA00022692"/>
    </source>
</evidence>
<reference evidence="7 8" key="1">
    <citation type="submission" date="2016-10" db="EMBL/GenBank/DDBJ databases">
        <authorList>
            <person name="de Groot N.N."/>
        </authorList>
    </citation>
    <scope>NUCLEOTIDE SEQUENCE [LARGE SCALE GENOMIC DNA]</scope>
    <source>
        <strain evidence="7 8">DSM 44993</strain>
    </source>
</reference>
<sequence>MPFAGNRFSWAAVLCWLTVLIEGFDLVALGATSLALQHAGHLEFTPSRLTAVATVSLVGVALGAALVTPLADVVGRRTILIASVASFSAFTLVLPLSSGFVMFAVLRLLAGLGLGSCMPTALAIMSEHRPARRRTRASTTTMTGYHCGAVLASLLALAAGNSWQVLFYAGGAAGLVIAAVMWWKLPETAPARRDAEAERVTVVDLVRPRFLRTTLAVWVSTFMGLLLVYGLNTWLPSLMKTAGYGVSTSITLLFVLNAGGIAGMLLAGYVGDARGIRRTSLVWFGVGAVLLAVLSVRIQASLVLNLVIFLTGVFVFSAQVLVYAYVAQSYPDWIRGAALGVTSGVGRLGAITGPLITGVLVTAGVAYPWGFYFFALAAVLGLAAMALAPRGTAPTPT</sequence>
<feature type="transmembrane region" description="Helical" evidence="5">
    <location>
        <begin position="137"/>
        <end position="159"/>
    </location>
</feature>
<evidence type="ECO:0000256" key="3">
    <source>
        <dbReference type="ARBA" id="ARBA00022989"/>
    </source>
</evidence>
<dbReference type="InterPro" id="IPR036259">
    <property type="entry name" value="MFS_trans_sf"/>
</dbReference>
<feature type="transmembrane region" description="Helical" evidence="5">
    <location>
        <begin position="306"/>
        <end position="326"/>
    </location>
</feature>
<keyword evidence="2 5" id="KW-0812">Transmembrane</keyword>
<feature type="domain" description="Major facilitator superfamily (MFS) profile" evidence="6">
    <location>
        <begin position="11"/>
        <end position="393"/>
    </location>
</feature>
<dbReference type="RefSeq" id="WP_091621012.1">
    <property type="nucleotide sequence ID" value="NZ_FOEF01000012.1"/>
</dbReference>
<protein>
    <submittedName>
        <fullName evidence="7">Predicted arabinose efflux permease, MFS family</fullName>
    </submittedName>
</protein>
<dbReference type="PANTHER" id="PTHR23508">
    <property type="entry name" value="CARBOXYLIC ACID TRANSPORTER PROTEIN HOMOLOG"/>
    <property type="match status" value="1"/>
</dbReference>
<dbReference type="InterPro" id="IPR005829">
    <property type="entry name" value="Sugar_transporter_CS"/>
</dbReference>
<name>A0A1H8Y9L6_9PSEU</name>
<feature type="transmembrane region" description="Helical" evidence="5">
    <location>
        <begin position="247"/>
        <end position="269"/>
    </location>
</feature>